<organism evidence="2 3">
    <name type="scientific">Trifolium pratense</name>
    <name type="common">Red clover</name>
    <dbReference type="NCBI Taxonomy" id="57577"/>
    <lineage>
        <taxon>Eukaryota</taxon>
        <taxon>Viridiplantae</taxon>
        <taxon>Streptophyta</taxon>
        <taxon>Embryophyta</taxon>
        <taxon>Tracheophyta</taxon>
        <taxon>Spermatophyta</taxon>
        <taxon>Magnoliopsida</taxon>
        <taxon>eudicotyledons</taxon>
        <taxon>Gunneridae</taxon>
        <taxon>Pentapetalae</taxon>
        <taxon>rosids</taxon>
        <taxon>fabids</taxon>
        <taxon>Fabales</taxon>
        <taxon>Fabaceae</taxon>
        <taxon>Papilionoideae</taxon>
        <taxon>50 kb inversion clade</taxon>
        <taxon>NPAAA clade</taxon>
        <taxon>Hologalegina</taxon>
        <taxon>IRL clade</taxon>
        <taxon>Trifolieae</taxon>
        <taxon>Trifolium</taxon>
    </lineage>
</organism>
<gene>
    <name evidence="2" type="ORF">L195_g055545</name>
</gene>
<name>A0A2K3KM01_TRIPR</name>
<feature type="domain" description="R13L1/DRL21-like LRR repeat region" evidence="1">
    <location>
        <begin position="2"/>
        <end position="49"/>
    </location>
</feature>
<dbReference type="AlphaFoldDB" id="A0A2K3KM01"/>
<protein>
    <submittedName>
        <fullName evidence="2">Putative NB-ARC domain disease resistance protein</fullName>
    </submittedName>
</protein>
<dbReference type="Pfam" id="PF25019">
    <property type="entry name" value="LRR_R13L1-DRL21"/>
    <property type="match status" value="1"/>
</dbReference>
<evidence type="ECO:0000313" key="2">
    <source>
        <dbReference type="EMBL" id="PNX67282.1"/>
    </source>
</evidence>
<dbReference type="EMBL" id="ASHM01101584">
    <property type="protein sequence ID" value="PNX67282.1"/>
    <property type="molecule type" value="Genomic_DNA"/>
</dbReference>
<accession>A0A2K3KM01</accession>
<dbReference type="InterPro" id="IPR056789">
    <property type="entry name" value="LRR_R13L1-DRL21"/>
</dbReference>
<evidence type="ECO:0000259" key="1">
    <source>
        <dbReference type="Pfam" id="PF25019"/>
    </source>
</evidence>
<reference evidence="2 3" key="2">
    <citation type="journal article" date="2017" name="Front. Plant Sci.">
        <title>Gene Classification and Mining of Molecular Markers Useful in Red Clover (Trifolium pratense) Breeding.</title>
        <authorList>
            <person name="Istvanek J."/>
            <person name="Dluhosova J."/>
            <person name="Dluhos P."/>
            <person name="Patkova L."/>
            <person name="Nedelnik J."/>
            <person name="Repkova J."/>
        </authorList>
    </citation>
    <scope>NUCLEOTIDE SEQUENCE [LARGE SCALE GENOMIC DNA]</scope>
    <source>
        <strain evidence="3">cv. Tatra</strain>
        <tissue evidence="2">Young leaves</tissue>
    </source>
</reference>
<evidence type="ECO:0000313" key="3">
    <source>
        <dbReference type="Proteomes" id="UP000236291"/>
    </source>
</evidence>
<sequence length="80" mass="9115">REAEDANLKSKEKIEELELLWGKQSEDSQKVKAVCAMLQPPINLKSLNIGLAATFSQRPENTWYEDIGDNWPRVLLCTGR</sequence>
<dbReference type="Proteomes" id="UP000236291">
    <property type="component" value="Unassembled WGS sequence"/>
</dbReference>
<proteinExistence type="predicted"/>
<reference evidence="2 3" key="1">
    <citation type="journal article" date="2014" name="Am. J. Bot.">
        <title>Genome assembly and annotation for red clover (Trifolium pratense; Fabaceae).</title>
        <authorList>
            <person name="Istvanek J."/>
            <person name="Jaros M."/>
            <person name="Krenek A."/>
            <person name="Repkova J."/>
        </authorList>
    </citation>
    <scope>NUCLEOTIDE SEQUENCE [LARGE SCALE GENOMIC DNA]</scope>
    <source>
        <strain evidence="3">cv. Tatra</strain>
        <tissue evidence="2">Young leaves</tissue>
    </source>
</reference>
<comment type="caution">
    <text evidence="2">The sequence shown here is derived from an EMBL/GenBank/DDBJ whole genome shotgun (WGS) entry which is preliminary data.</text>
</comment>
<feature type="non-terminal residue" evidence="2">
    <location>
        <position position="1"/>
    </location>
</feature>